<name>A0A2I0HFM3_PUNGR</name>
<dbReference type="EMBL" id="PGOL01035335">
    <property type="protein sequence ID" value="PKI26193.1"/>
    <property type="molecule type" value="Genomic_DNA"/>
</dbReference>
<evidence type="ECO:0000313" key="2">
    <source>
        <dbReference type="Proteomes" id="UP000233551"/>
    </source>
</evidence>
<keyword evidence="2" id="KW-1185">Reference proteome</keyword>
<organism evidence="1 2">
    <name type="scientific">Punica granatum</name>
    <name type="common">Pomegranate</name>
    <dbReference type="NCBI Taxonomy" id="22663"/>
    <lineage>
        <taxon>Eukaryota</taxon>
        <taxon>Viridiplantae</taxon>
        <taxon>Streptophyta</taxon>
        <taxon>Embryophyta</taxon>
        <taxon>Tracheophyta</taxon>
        <taxon>Spermatophyta</taxon>
        <taxon>Magnoliopsida</taxon>
        <taxon>eudicotyledons</taxon>
        <taxon>Gunneridae</taxon>
        <taxon>Pentapetalae</taxon>
        <taxon>rosids</taxon>
        <taxon>malvids</taxon>
        <taxon>Myrtales</taxon>
        <taxon>Lythraceae</taxon>
        <taxon>Punica</taxon>
    </lineage>
</organism>
<comment type="caution">
    <text evidence="1">The sequence shown here is derived from an EMBL/GenBank/DDBJ whole genome shotgun (WGS) entry which is preliminary data.</text>
</comment>
<sequence length="80" mass="7994">MLGCKGCTFGELGARGMRLECTGGARLARGAGRRAAVQACARGARACAGRGQACGRERACAGVRAGGRGRARACARLALA</sequence>
<dbReference type="Proteomes" id="UP000233551">
    <property type="component" value="Unassembled WGS sequence"/>
</dbReference>
<protein>
    <submittedName>
        <fullName evidence="1">Uncharacterized protein</fullName>
    </submittedName>
</protein>
<accession>A0A2I0HFM3</accession>
<dbReference type="AlphaFoldDB" id="A0A2I0HFM3"/>
<feature type="non-terminal residue" evidence="1">
    <location>
        <position position="80"/>
    </location>
</feature>
<evidence type="ECO:0000313" key="1">
    <source>
        <dbReference type="EMBL" id="PKI26193.1"/>
    </source>
</evidence>
<proteinExistence type="predicted"/>
<gene>
    <name evidence="1" type="ORF">CRG98_049118</name>
</gene>
<reference evidence="1 2" key="1">
    <citation type="submission" date="2017-11" db="EMBL/GenBank/DDBJ databases">
        <title>De-novo sequencing of pomegranate (Punica granatum L.) genome.</title>
        <authorList>
            <person name="Akparov Z."/>
            <person name="Amiraslanov A."/>
            <person name="Hajiyeva S."/>
            <person name="Abbasov M."/>
            <person name="Kaur K."/>
            <person name="Hamwieh A."/>
            <person name="Solovyev V."/>
            <person name="Salamov A."/>
            <person name="Braich B."/>
            <person name="Kosarev P."/>
            <person name="Mahmoud A."/>
            <person name="Hajiyev E."/>
            <person name="Babayeva S."/>
            <person name="Izzatullayeva V."/>
            <person name="Mammadov A."/>
            <person name="Mammadov A."/>
            <person name="Sharifova S."/>
            <person name="Ojaghi J."/>
            <person name="Eynullazada K."/>
            <person name="Bayramov B."/>
            <person name="Abdulazimova A."/>
            <person name="Shahmuradov I."/>
        </authorList>
    </citation>
    <scope>NUCLEOTIDE SEQUENCE [LARGE SCALE GENOMIC DNA]</scope>
    <source>
        <strain evidence="2">cv. AG2017</strain>
        <tissue evidence="1">Leaf</tissue>
    </source>
</reference>